<dbReference type="Gene3D" id="2.60.40.1080">
    <property type="match status" value="1"/>
</dbReference>
<dbReference type="Pfam" id="PF02368">
    <property type="entry name" value="Big_2"/>
    <property type="match status" value="1"/>
</dbReference>
<proteinExistence type="predicted"/>
<organism evidence="3 4">
    <name type="scientific">Candidatus Pantoea gossypiicola</name>
    <dbReference type="NCBI Taxonomy" id="2608008"/>
    <lineage>
        <taxon>Bacteria</taxon>
        <taxon>Pseudomonadati</taxon>
        <taxon>Pseudomonadota</taxon>
        <taxon>Gammaproteobacteria</taxon>
        <taxon>Enterobacterales</taxon>
        <taxon>Erwiniaceae</taxon>
        <taxon>Pantoea</taxon>
    </lineage>
</organism>
<dbReference type="Pfam" id="PF05065">
    <property type="entry name" value="Phage_capsid"/>
    <property type="match status" value="1"/>
</dbReference>
<keyword evidence="4" id="KW-1185">Reference proteome</keyword>
<evidence type="ECO:0000259" key="2">
    <source>
        <dbReference type="SMART" id="SM00635"/>
    </source>
</evidence>
<sequence length="491" mass="53541">MKLYEAKQKRSTIAGEMRKLHDDIGDNSWTEEQSRKWDEANSELTRLDQFIKREEEIQSLDDTFVQELNPEQRGLINRPGDVDVDRRAAAFNKFIRVGLSEMTVEERQALKELRASGDWQSTGSNEKGGFTVPTQFWNRVVEAMKAYGGIASVAQILTTPNGQPIDWVFSDGTEEEGMLIGENEAAEEEAANFGSVQLGAKKLTSKIIRVPNELLQDSGIDIEGFLAGRIAQRIGRGEAKYIINGDGSDTKTPKGLDKWVSKTKGIAGSSLSWEDVLTLKHSVDPAYRNSPKFRFAFNDNTLLEISKMKDDQNRPIWLPDVVGIAPATVFATPYVVDQGIADIGTGKSFMYCGDFSHFIVRRVEYMLLRRLVERYAEYDQTGFLAFHRFDCVLEDVSAIKGLTSPDTGIAVTGVTLDKTTLSVAVGASSDALVATVAPATATNKAVTWASDNEKVATVADGVVTGVKAGTANITAKTADGGKTATCAATVA</sequence>
<dbReference type="NCBIfam" id="TIGR01554">
    <property type="entry name" value="major_cap_HK97"/>
    <property type="match status" value="1"/>
</dbReference>
<accession>A0AB34CEF6</accession>
<feature type="domain" description="BIG2" evidence="2">
    <location>
        <begin position="410"/>
        <end position="487"/>
    </location>
</feature>
<comment type="caution">
    <text evidence="3">The sequence shown here is derived from an EMBL/GenBank/DDBJ whole genome shotgun (WGS) entry which is preliminary data.</text>
</comment>
<comment type="subcellular location">
    <subcellularLocation>
        <location evidence="1">Virion</location>
    </subcellularLocation>
</comment>
<evidence type="ECO:0000256" key="1">
    <source>
        <dbReference type="ARBA" id="ARBA00004328"/>
    </source>
</evidence>
<dbReference type="Gene3D" id="3.30.2400.10">
    <property type="entry name" value="Major capsid protein gp5"/>
    <property type="match status" value="1"/>
</dbReference>
<dbReference type="SUPFAM" id="SSF49373">
    <property type="entry name" value="Invasin/intimin cell-adhesion fragments"/>
    <property type="match status" value="1"/>
</dbReference>
<evidence type="ECO:0000313" key="3">
    <source>
        <dbReference type="EMBL" id="KAA6118675.1"/>
    </source>
</evidence>
<dbReference type="Proteomes" id="UP000324255">
    <property type="component" value="Unassembled WGS sequence"/>
</dbReference>
<protein>
    <submittedName>
        <fullName evidence="3">Phage major capsid protein</fullName>
    </submittedName>
</protein>
<dbReference type="InterPro" id="IPR054612">
    <property type="entry name" value="Phage_capsid-like_C"/>
</dbReference>
<dbReference type="SMART" id="SM00635">
    <property type="entry name" value="BID_2"/>
    <property type="match status" value="1"/>
</dbReference>
<gene>
    <name evidence="3" type="ORF">F3I20_21965</name>
</gene>
<name>A0AB34CEF6_9GAMM</name>
<reference evidence="3 4" key="1">
    <citation type="submission" date="2019-09" db="EMBL/GenBank/DDBJ databases">
        <title>Genomic diversity of phyloplane-associated Pantoea species in Pakistan cotton crop.</title>
        <authorList>
            <person name="Tufail M.R."/>
            <person name="Cook D.R."/>
        </authorList>
    </citation>
    <scope>NUCLEOTIDE SEQUENCE [LARGE SCALE GENOMIC DNA]</scope>
    <source>
        <strain evidence="3 4">B_8</strain>
    </source>
</reference>
<dbReference type="InterPro" id="IPR008964">
    <property type="entry name" value="Invasin/intimin_cell_adhesion"/>
</dbReference>
<dbReference type="SUPFAM" id="SSF56563">
    <property type="entry name" value="Major capsid protein gp5"/>
    <property type="match status" value="1"/>
</dbReference>
<dbReference type="AlphaFoldDB" id="A0AB34CEF6"/>
<dbReference type="EMBL" id="VWVM01000027">
    <property type="protein sequence ID" value="KAA6118675.1"/>
    <property type="molecule type" value="Genomic_DNA"/>
</dbReference>
<dbReference type="InterPro" id="IPR003343">
    <property type="entry name" value="Big_2"/>
</dbReference>
<evidence type="ECO:0000313" key="4">
    <source>
        <dbReference type="Proteomes" id="UP000324255"/>
    </source>
</evidence>
<dbReference type="InterPro" id="IPR024455">
    <property type="entry name" value="Phage_capsid"/>
</dbReference>